<dbReference type="STRING" id="391625.PPSIR1_11938"/>
<evidence type="ECO:0000313" key="14">
    <source>
        <dbReference type="Proteomes" id="UP000005801"/>
    </source>
</evidence>
<evidence type="ECO:0000256" key="4">
    <source>
        <dbReference type="ARBA" id="ARBA00022723"/>
    </source>
</evidence>
<dbReference type="OrthoDB" id="9816428at2"/>
<dbReference type="GO" id="GO:0046872">
    <property type="term" value="F:metal ion binding"/>
    <property type="evidence" value="ECO:0007669"/>
    <property type="project" value="UniProtKB-KW"/>
</dbReference>
<organism evidence="13 14">
    <name type="scientific">Plesiocystis pacifica SIR-1</name>
    <dbReference type="NCBI Taxonomy" id="391625"/>
    <lineage>
        <taxon>Bacteria</taxon>
        <taxon>Pseudomonadati</taxon>
        <taxon>Myxococcota</taxon>
        <taxon>Polyangia</taxon>
        <taxon>Nannocystales</taxon>
        <taxon>Nannocystaceae</taxon>
        <taxon>Plesiocystis</taxon>
    </lineage>
</organism>
<feature type="transmembrane region" description="Helical" evidence="12">
    <location>
        <begin position="12"/>
        <end position="33"/>
    </location>
</feature>
<protein>
    <submittedName>
        <fullName evidence="13">Cytochrome oxidase assembly protein</fullName>
    </submittedName>
</protein>
<dbReference type="eggNOG" id="COG1612">
    <property type="taxonomic scope" value="Bacteria"/>
</dbReference>
<dbReference type="RefSeq" id="WP_006976510.1">
    <property type="nucleotide sequence ID" value="NZ_ABCS01000136.1"/>
</dbReference>
<gene>
    <name evidence="13" type="ORF">PPSIR1_11938</name>
</gene>
<evidence type="ECO:0000256" key="2">
    <source>
        <dbReference type="ARBA" id="ARBA00022475"/>
    </source>
</evidence>
<dbReference type="PANTHER" id="PTHR35457">
    <property type="entry name" value="HEME A SYNTHASE"/>
    <property type="match status" value="1"/>
</dbReference>
<dbReference type="InterPro" id="IPR050450">
    <property type="entry name" value="COX15/CtaA_HemeA_synthase"/>
</dbReference>
<proteinExistence type="predicted"/>
<reference evidence="13 14" key="1">
    <citation type="submission" date="2007-06" db="EMBL/GenBank/DDBJ databases">
        <authorList>
            <person name="Shimkets L."/>
            <person name="Ferriera S."/>
            <person name="Johnson J."/>
            <person name="Kravitz S."/>
            <person name="Beeson K."/>
            <person name="Sutton G."/>
            <person name="Rogers Y.-H."/>
            <person name="Friedman R."/>
            <person name="Frazier M."/>
            <person name="Venter J.C."/>
        </authorList>
    </citation>
    <scope>NUCLEOTIDE SEQUENCE [LARGE SCALE GENOMIC DNA]</scope>
    <source>
        <strain evidence="13 14">SIR-1</strain>
    </source>
</reference>
<keyword evidence="14" id="KW-1185">Reference proteome</keyword>
<dbReference type="Pfam" id="PF02628">
    <property type="entry name" value="COX15-CtaA"/>
    <property type="match status" value="1"/>
</dbReference>
<feature type="transmembrane region" description="Helical" evidence="12">
    <location>
        <begin position="132"/>
        <end position="155"/>
    </location>
</feature>
<dbReference type="GO" id="GO:0016020">
    <property type="term" value="C:membrane"/>
    <property type="evidence" value="ECO:0007669"/>
    <property type="project" value="UniProtKB-SubCell"/>
</dbReference>
<feature type="transmembrane region" description="Helical" evidence="12">
    <location>
        <begin position="295"/>
        <end position="316"/>
    </location>
</feature>
<accession>A6GIH4</accession>
<keyword evidence="2" id="KW-1003">Cell membrane</keyword>
<keyword evidence="10" id="KW-1015">Disulfide bond</keyword>
<sequence length="324" mass="34147">MSSSTADRQSRFSTFAWVVLAYTLFVIVFGAWVRITGSGAGCGQHWPTCHGEVIHRPETVETIIELTHRVTSGLSLLAVVGLLVWGLRRFDRGHPVRWGVALTMVFMVLEALIGAGLVLLELVGRNDSASRAVVMAIHLSNTCLLTGAMVVAAWCGVGESGRRLPKLRGSGAKLGFLALGLFGVVLVSMSGAVTALGDTLYPVAEVTTAGANLAERLAEDQGLTAHFLQRMRVVHPLLAVGTGLYLLWVAIALPGVESPEAKVRRAGNLVAGLVVAQLCAGVINIMLSAPGWMQLIHLGLATAVWIALVLLTLVALHGSARASA</sequence>
<feature type="transmembrane region" description="Helical" evidence="12">
    <location>
        <begin position="66"/>
        <end position="87"/>
    </location>
</feature>
<comment type="subcellular location">
    <subcellularLocation>
        <location evidence="1">Membrane</location>
        <topology evidence="1">Multi-pass membrane protein</topology>
    </subcellularLocation>
</comment>
<dbReference type="GO" id="GO:0006784">
    <property type="term" value="P:heme A biosynthetic process"/>
    <property type="evidence" value="ECO:0007669"/>
    <property type="project" value="InterPro"/>
</dbReference>
<evidence type="ECO:0000256" key="7">
    <source>
        <dbReference type="ARBA" id="ARBA00023004"/>
    </source>
</evidence>
<feature type="transmembrane region" description="Helical" evidence="12">
    <location>
        <begin position="99"/>
        <end position="120"/>
    </location>
</feature>
<keyword evidence="4" id="KW-0479">Metal-binding</keyword>
<evidence type="ECO:0000256" key="9">
    <source>
        <dbReference type="ARBA" id="ARBA00023136"/>
    </source>
</evidence>
<evidence type="ECO:0000256" key="10">
    <source>
        <dbReference type="ARBA" id="ARBA00023157"/>
    </source>
</evidence>
<keyword evidence="8" id="KW-0350">Heme biosynthesis</keyword>
<keyword evidence="3 12" id="KW-0812">Transmembrane</keyword>
<evidence type="ECO:0000256" key="1">
    <source>
        <dbReference type="ARBA" id="ARBA00004141"/>
    </source>
</evidence>
<evidence type="ECO:0000256" key="6">
    <source>
        <dbReference type="ARBA" id="ARBA00023002"/>
    </source>
</evidence>
<dbReference type="GO" id="GO:0016491">
    <property type="term" value="F:oxidoreductase activity"/>
    <property type="evidence" value="ECO:0007669"/>
    <property type="project" value="UniProtKB-KW"/>
</dbReference>
<evidence type="ECO:0000256" key="8">
    <source>
        <dbReference type="ARBA" id="ARBA00023133"/>
    </source>
</evidence>
<feature type="transmembrane region" description="Helical" evidence="12">
    <location>
        <begin position="268"/>
        <end position="289"/>
    </location>
</feature>
<comment type="pathway">
    <text evidence="11">Porphyrin-containing compound metabolism.</text>
</comment>
<evidence type="ECO:0000256" key="11">
    <source>
        <dbReference type="ARBA" id="ARBA00023444"/>
    </source>
</evidence>
<comment type="caution">
    <text evidence="13">The sequence shown here is derived from an EMBL/GenBank/DDBJ whole genome shotgun (WGS) entry which is preliminary data.</text>
</comment>
<keyword evidence="9 12" id="KW-0472">Membrane</keyword>
<dbReference type="InterPro" id="IPR003780">
    <property type="entry name" value="COX15/CtaA_fam"/>
</dbReference>
<dbReference type="EMBL" id="ABCS01000136">
    <property type="protein sequence ID" value="EDM74337.1"/>
    <property type="molecule type" value="Genomic_DNA"/>
</dbReference>
<keyword evidence="5 12" id="KW-1133">Transmembrane helix</keyword>
<dbReference type="PANTHER" id="PTHR35457:SF1">
    <property type="entry name" value="HEME A SYNTHASE"/>
    <property type="match status" value="1"/>
</dbReference>
<evidence type="ECO:0000256" key="5">
    <source>
        <dbReference type="ARBA" id="ARBA00022989"/>
    </source>
</evidence>
<evidence type="ECO:0000256" key="12">
    <source>
        <dbReference type="SAM" id="Phobius"/>
    </source>
</evidence>
<dbReference type="Proteomes" id="UP000005801">
    <property type="component" value="Unassembled WGS sequence"/>
</dbReference>
<keyword evidence="7" id="KW-0408">Iron</keyword>
<evidence type="ECO:0000313" key="13">
    <source>
        <dbReference type="EMBL" id="EDM74337.1"/>
    </source>
</evidence>
<keyword evidence="6" id="KW-0560">Oxidoreductase</keyword>
<evidence type="ECO:0000256" key="3">
    <source>
        <dbReference type="ARBA" id="ARBA00022692"/>
    </source>
</evidence>
<feature type="transmembrane region" description="Helical" evidence="12">
    <location>
        <begin position="176"/>
        <end position="196"/>
    </location>
</feature>
<feature type="transmembrane region" description="Helical" evidence="12">
    <location>
        <begin position="233"/>
        <end position="256"/>
    </location>
</feature>
<dbReference type="AlphaFoldDB" id="A6GIH4"/>
<name>A6GIH4_9BACT</name>